<evidence type="ECO:0000313" key="6">
    <source>
        <dbReference type="EMBL" id="KAG3215390.1"/>
    </source>
</evidence>
<reference evidence="7 8" key="1">
    <citation type="submission" date="2018-01" db="EMBL/GenBank/DDBJ databases">
        <title>Draft genome of the strawberry crown rot pathogen Phytophthora cactorum.</title>
        <authorList>
            <person name="Armitage A.D."/>
            <person name="Lysoe E."/>
            <person name="Nellist C.F."/>
            <person name="Harrison R.J."/>
            <person name="Brurberg M.B."/>
        </authorList>
    </citation>
    <scope>NUCLEOTIDE SEQUENCE [LARGE SCALE GENOMIC DNA]</scope>
    <source>
        <strain evidence="7 8">10300</strain>
    </source>
</reference>
<dbReference type="Proteomes" id="UP000735874">
    <property type="component" value="Unassembled WGS sequence"/>
</dbReference>
<dbReference type="EMBL" id="MJFZ01000193">
    <property type="protein sequence ID" value="RAW34698.1"/>
    <property type="molecule type" value="Genomic_DNA"/>
</dbReference>
<dbReference type="Gene3D" id="3.40.50.1820">
    <property type="entry name" value="alpha/beta hydrolase"/>
    <property type="match status" value="1"/>
</dbReference>
<evidence type="ECO:0000313" key="3">
    <source>
        <dbReference type="EMBL" id="KAG2924340.1"/>
    </source>
</evidence>
<evidence type="ECO:0000313" key="7">
    <source>
        <dbReference type="EMBL" id="RAW34698.1"/>
    </source>
</evidence>
<dbReference type="EMBL" id="RCMG01000363">
    <property type="protein sequence ID" value="KAG2855743.1"/>
    <property type="molecule type" value="Genomic_DNA"/>
</dbReference>
<accession>A0A329SGA0</accession>
<dbReference type="OrthoDB" id="95392at2759"/>
<name>A0A329SGA0_9STRA</name>
<evidence type="ECO:0000313" key="5">
    <source>
        <dbReference type="EMBL" id="KAG2980096.1"/>
    </source>
</evidence>
<comment type="caution">
    <text evidence="7">The sequence shown here is derived from an EMBL/GenBank/DDBJ whole genome shotgun (WGS) entry which is preliminary data.</text>
</comment>
<evidence type="ECO:0000313" key="8">
    <source>
        <dbReference type="Proteomes" id="UP000251314"/>
    </source>
</evidence>
<reference evidence="2" key="2">
    <citation type="submission" date="2018-10" db="EMBL/GenBank/DDBJ databases">
        <title>Effector identification in a new, highly contiguous assembly of the strawberry crown rot pathogen Phytophthora cactorum.</title>
        <authorList>
            <person name="Armitage A.D."/>
            <person name="Nellist C.F."/>
            <person name="Bates H."/>
            <person name="Vickerstaff R.J."/>
            <person name="Harrison R.J."/>
        </authorList>
    </citation>
    <scope>NUCLEOTIDE SEQUENCE</scope>
    <source>
        <strain evidence="2">15-7</strain>
        <strain evidence="3">4032</strain>
        <strain evidence="4">4040</strain>
        <strain evidence="5">P415</strain>
        <strain evidence="6">P421</strain>
    </source>
</reference>
<dbReference type="VEuPathDB" id="FungiDB:PC110_g9021"/>
<organism evidence="7 8">
    <name type="scientific">Phytophthora cactorum</name>
    <dbReference type="NCBI Taxonomy" id="29920"/>
    <lineage>
        <taxon>Eukaryota</taxon>
        <taxon>Sar</taxon>
        <taxon>Stramenopiles</taxon>
        <taxon>Oomycota</taxon>
        <taxon>Peronosporomycetes</taxon>
        <taxon>Peronosporales</taxon>
        <taxon>Peronosporaceae</taxon>
        <taxon>Phytophthora</taxon>
    </lineage>
</organism>
<evidence type="ECO:0008006" key="9">
    <source>
        <dbReference type="Google" id="ProtNLM"/>
    </source>
</evidence>
<dbReference type="EMBL" id="RCML01000343">
    <property type="protein sequence ID" value="KAG2980096.1"/>
    <property type="molecule type" value="Genomic_DNA"/>
</dbReference>
<dbReference type="InterPro" id="IPR029058">
    <property type="entry name" value="AB_hydrolase_fold"/>
</dbReference>
<dbReference type="PANTHER" id="PTHR22538">
    <property type="entry name" value="CILIA- AND FLAGELLA-ASSOCIATED PROTEIN 74"/>
    <property type="match status" value="1"/>
</dbReference>
<keyword evidence="8" id="KW-1185">Reference proteome</keyword>
<dbReference type="SUPFAM" id="SSF53474">
    <property type="entry name" value="alpha/beta-Hydrolases"/>
    <property type="match status" value="1"/>
</dbReference>
<protein>
    <recommendedName>
        <fullName evidence="9">Alpha/Beta hydrolase fold</fullName>
    </recommendedName>
</protein>
<dbReference type="Proteomes" id="UP000736787">
    <property type="component" value="Unassembled WGS sequence"/>
</dbReference>
<feature type="signal peptide" evidence="1">
    <location>
        <begin position="1"/>
        <end position="20"/>
    </location>
</feature>
<dbReference type="Proteomes" id="UP000760860">
    <property type="component" value="Unassembled WGS sequence"/>
</dbReference>
<dbReference type="PANTHER" id="PTHR22538:SF1">
    <property type="entry name" value="VWFD DOMAIN-CONTAINING PROTEIN"/>
    <property type="match status" value="1"/>
</dbReference>
<dbReference type="Proteomes" id="UP000697107">
    <property type="component" value="Unassembled WGS sequence"/>
</dbReference>
<evidence type="ECO:0000256" key="1">
    <source>
        <dbReference type="SAM" id="SignalP"/>
    </source>
</evidence>
<evidence type="ECO:0000313" key="2">
    <source>
        <dbReference type="EMBL" id="KAG2855743.1"/>
    </source>
</evidence>
<dbReference type="Proteomes" id="UP000774804">
    <property type="component" value="Unassembled WGS sequence"/>
</dbReference>
<feature type="chain" id="PRO_5039985892" description="Alpha/Beta hydrolase fold" evidence="1">
    <location>
        <begin position="21"/>
        <end position="527"/>
    </location>
</feature>
<dbReference type="EMBL" id="RCMK01000338">
    <property type="protein sequence ID" value="KAG2935450.1"/>
    <property type="molecule type" value="Genomic_DNA"/>
</dbReference>
<proteinExistence type="predicted"/>
<gene>
    <name evidence="7" type="ORF">PC110_g9021</name>
    <name evidence="2" type="ORF">PC113_g12194</name>
    <name evidence="3" type="ORF">PC115_g8667</name>
    <name evidence="4" type="ORF">PC117_g12368</name>
    <name evidence="5" type="ORF">PC118_g11369</name>
    <name evidence="6" type="ORF">PC129_g13726</name>
</gene>
<dbReference type="Proteomes" id="UP000251314">
    <property type="component" value="Unassembled WGS sequence"/>
</dbReference>
<dbReference type="EMBL" id="RCMI01000227">
    <property type="protein sequence ID" value="KAG2924340.1"/>
    <property type="molecule type" value="Genomic_DNA"/>
</dbReference>
<dbReference type="EMBL" id="RCMV01000561">
    <property type="protein sequence ID" value="KAG3215390.1"/>
    <property type="molecule type" value="Genomic_DNA"/>
</dbReference>
<keyword evidence="1" id="KW-0732">Signal</keyword>
<sequence length="527" mass="56693">MSSPLLRFATLFACLSVVLAQASQHENTPTSQNATATDWPSLRFQFMLKRASMKVYGRSQFSMFATPTVSAIEDTILYDVFAQFTQDEVLYNYTEIDGIEYLSTSSVNDSSVSPSGKCFDSSGNIPSINSIVSAINEATTASASNSSAGIKCSPGNLFKVSVGGINFGLCTTKSSGFTMLGSDMDITVEYLDTRVAIKAPFASGCGTTSFSSPVTTIGKSLLTGQPVNADGTRMLKAAIDFSLDDSCTCKSKPRPCVFVHGLGIKKEMARNRDRFYYWGDLDGHAPCCSSMTYTYLNSSGNPWTSDTLQQKVCNRVMAVSETSKSSVIADTIVVTHSMGNLMLAGALATGKCSLDSSSTWVGLAGPMKGSMCSDFIQDSCAGKTTAVLETVAEITGKCPPTTGLKSLPVQGGSHSSPELDAAYKAAQTAYRANVYAVMCSESYTGLISLYQPVFWILGKTVPHKSKRNDGMVEFDSCAAGIPDSKFGNSYRDRFYRTKLNHFDMEFVTGDALLDEAKMPVKWFECLL</sequence>
<evidence type="ECO:0000313" key="4">
    <source>
        <dbReference type="EMBL" id="KAG2935450.1"/>
    </source>
</evidence>
<dbReference type="AlphaFoldDB" id="A0A329SGA0"/>